<dbReference type="PANTHER" id="PTHR47447">
    <property type="entry name" value="OS03G0856100 PROTEIN"/>
    <property type="match status" value="1"/>
</dbReference>
<dbReference type="OrthoDB" id="185373at2759"/>
<dbReference type="PROSITE" id="PS51375">
    <property type="entry name" value="PPR"/>
    <property type="match status" value="2"/>
</dbReference>
<evidence type="ECO:0000256" key="2">
    <source>
        <dbReference type="PROSITE-ProRule" id="PRU00708"/>
    </source>
</evidence>
<accession>A0A9P1FF29</accession>
<feature type="non-terminal residue" evidence="4">
    <location>
        <position position="850"/>
    </location>
</feature>
<feature type="repeat" description="PPR" evidence="2">
    <location>
        <begin position="556"/>
        <end position="590"/>
    </location>
</feature>
<evidence type="ECO:0000313" key="4">
    <source>
        <dbReference type="EMBL" id="CAI3973833.1"/>
    </source>
</evidence>
<reference evidence="4" key="1">
    <citation type="submission" date="2022-10" db="EMBL/GenBank/DDBJ databases">
        <authorList>
            <person name="Chen Y."/>
            <person name="Dougan E. K."/>
            <person name="Chan C."/>
            <person name="Rhodes N."/>
            <person name="Thang M."/>
        </authorList>
    </citation>
    <scope>NUCLEOTIDE SEQUENCE</scope>
</reference>
<gene>
    <name evidence="4" type="ORF">C1SCF055_LOCUS2283</name>
</gene>
<dbReference type="AlphaFoldDB" id="A0A9P1FF29"/>
<evidence type="ECO:0000313" key="5">
    <source>
        <dbReference type="EMBL" id="CAL4761145.1"/>
    </source>
</evidence>
<dbReference type="EMBL" id="CAMXCT020000102">
    <property type="protein sequence ID" value="CAL1127208.1"/>
    <property type="molecule type" value="Genomic_DNA"/>
</dbReference>
<protein>
    <submittedName>
        <fullName evidence="5">Pentatricopeptide repeat-containing protein GUN1, chloroplastic (Pentatricopeptide repeat-containing protein At2g31400) (Protein GENOMES UNCOUPLED 1)</fullName>
    </submittedName>
</protein>
<feature type="domain" description="DUF4116" evidence="3">
    <location>
        <begin position="15"/>
        <end position="63"/>
    </location>
</feature>
<reference evidence="5 6" key="2">
    <citation type="submission" date="2024-05" db="EMBL/GenBank/DDBJ databases">
        <authorList>
            <person name="Chen Y."/>
            <person name="Shah S."/>
            <person name="Dougan E. K."/>
            <person name="Thang M."/>
            <person name="Chan C."/>
        </authorList>
    </citation>
    <scope>NUCLEOTIDE SEQUENCE [LARGE SCALE GENOMIC DNA]</scope>
</reference>
<dbReference type="Gene3D" id="1.25.40.10">
    <property type="entry name" value="Tetratricopeptide repeat domain"/>
    <property type="match status" value="3"/>
</dbReference>
<dbReference type="InterPro" id="IPR025197">
    <property type="entry name" value="DUF4116"/>
</dbReference>
<proteinExistence type="predicted"/>
<dbReference type="Pfam" id="PF13812">
    <property type="entry name" value="PPR_3"/>
    <property type="match status" value="2"/>
</dbReference>
<evidence type="ECO:0000313" key="6">
    <source>
        <dbReference type="Proteomes" id="UP001152797"/>
    </source>
</evidence>
<evidence type="ECO:0000256" key="1">
    <source>
        <dbReference type="ARBA" id="ARBA00022737"/>
    </source>
</evidence>
<dbReference type="Pfam" id="PF13475">
    <property type="entry name" value="DUF4116"/>
    <property type="match status" value="1"/>
</dbReference>
<organism evidence="4">
    <name type="scientific">Cladocopium goreaui</name>
    <dbReference type="NCBI Taxonomy" id="2562237"/>
    <lineage>
        <taxon>Eukaryota</taxon>
        <taxon>Sar</taxon>
        <taxon>Alveolata</taxon>
        <taxon>Dinophyceae</taxon>
        <taxon>Suessiales</taxon>
        <taxon>Symbiodiniaceae</taxon>
        <taxon>Cladocopium</taxon>
    </lineage>
</organism>
<dbReference type="NCBIfam" id="TIGR00756">
    <property type="entry name" value="PPR"/>
    <property type="match status" value="2"/>
</dbReference>
<feature type="repeat" description="PPR" evidence="2">
    <location>
        <begin position="352"/>
        <end position="386"/>
    </location>
</feature>
<dbReference type="Proteomes" id="UP001152797">
    <property type="component" value="Unassembled WGS sequence"/>
</dbReference>
<keyword evidence="1" id="KW-0677">Repeat</keyword>
<dbReference type="EMBL" id="CAMXCT030000102">
    <property type="protein sequence ID" value="CAL4761145.1"/>
    <property type="molecule type" value="Genomic_DNA"/>
</dbReference>
<sequence>SAEALRFASPRLRDDYEFMAKAVELDGRSLHYASSRLQADRTLLLEATKRSSWAIDCAPQALRDDENFKEEVLAVNPLARRFFGGYKATDSSNEEITKEASRPQRHDIIGRWRYEDDVESDDSAEDDFVVEFLEADPADATALSVRFLLADAMTSANCRATLEGRRLRIEEREGETLNIYEAMIDEVPTVIEGRFWCQSSGEGNSFQEGAAGCFSLYRLAEKCRDSLLWHCWDLFFFSIFKRPWMYKSSRTLVVAITTEGKASRWPAALQLLDSAEGRDVFAVSAAIGACGRGDAWHVSLWLLSNLKNQVQRPESSEDWSHIYGGAVTAVGRRWDIALELLEQMAKEAVRRNVIIYSSLMSSCCRQQQWTVALDLFKEVRDGGIQLDAMSYGAAVFACEKGQQWTGALSVLDDMHQQQLLPNVITCNAAIAACGGAWLHALQLLNKLGANADQVSLESAIAACGKAEAWQSCWLLLEDMQVRHFPLSPVAFGAAINGQEGHWQHALALLETMGAKKVRSNVIIYSSLCRVCVSAFEWSRALYLFEEMRCSAVDDGNVVAFSTAIAACEKGGKWEMVVELLEQMTTQQLQPNSVTLSSVIAAMNREGNWELALLLQHDLRTSQLEANVAVFNAAIDACGEGFQWRLVCALLQEMCDSHLQMDVISVSAAMSAMEQGLQWQRALGLLHDLLKSQMQGDALCLNAAINACKKESQWRQALYLMQHMEKLVGCPPDEKSFGAVASACERSSAWQSVLEILEVSSRLPGGPGLYALRSAARVAGIQQQLDFGSANERERVLRTCEAAKPRHLPSTYINFVSRWASRPVQVHLKGPEGPFSMEYPADALQTPGPVL</sequence>
<name>A0A9P1FF29_9DINO</name>
<dbReference type="PANTHER" id="PTHR47447:SF17">
    <property type="entry name" value="OS12G0638900 PROTEIN"/>
    <property type="match status" value="1"/>
</dbReference>
<dbReference type="InterPro" id="IPR011990">
    <property type="entry name" value="TPR-like_helical_dom_sf"/>
</dbReference>
<dbReference type="InterPro" id="IPR002885">
    <property type="entry name" value="PPR_rpt"/>
</dbReference>
<comment type="caution">
    <text evidence="4">The sequence shown here is derived from an EMBL/GenBank/DDBJ whole genome shotgun (WGS) entry which is preliminary data.</text>
</comment>
<evidence type="ECO:0000259" key="3">
    <source>
        <dbReference type="Pfam" id="PF13475"/>
    </source>
</evidence>
<dbReference type="EMBL" id="CAMXCT010000102">
    <property type="protein sequence ID" value="CAI3973833.1"/>
    <property type="molecule type" value="Genomic_DNA"/>
</dbReference>
<keyword evidence="6" id="KW-1185">Reference proteome</keyword>